<dbReference type="Pfam" id="PF01546">
    <property type="entry name" value="Peptidase_M20"/>
    <property type="match status" value="1"/>
</dbReference>
<dbReference type="AlphaFoldDB" id="A0A9X1M8G1"/>
<evidence type="ECO:0000256" key="4">
    <source>
        <dbReference type="ARBA" id="ARBA00022833"/>
    </source>
</evidence>
<dbReference type="Proteomes" id="UP000829758">
    <property type="component" value="Chromosome"/>
</dbReference>
<dbReference type="PANTHER" id="PTHR43808:SF31">
    <property type="entry name" value="N-ACETYL-L-CITRULLINE DEACETYLASE"/>
    <property type="match status" value="1"/>
</dbReference>
<comment type="cofactor">
    <cofactor evidence="1">
        <name>Zn(2+)</name>
        <dbReference type="ChEBI" id="CHEBI:29105"/>
    </cofactor>
</comment>
<proteinExistence type="predicted"/>
<evidence type="ECO:0000256" key="1">
    <source>
        <dbReference type="ARBA" id="ARBA00001947"/>
    </source>
</evidence>
<dbReference type="InterPro" id="IPR050072">
    <property type="entry name" value="Peptidase_M20A"/>
</dbReference>
<evidence type="ECO:0000256" key="2">
    <source>
        <dbReference type="ARBA" id="ARBA00022723"/>
    </source>
</evidence>
<dbReference type="SUPFAM" id="SSF55031">
    <property type="entry name" value="Bacterial exopeptidase dimerisation domain"/>
    <property type="match status" value="1"/>
</dbReference>
<dbReference type="Proteomes" id="UP001155145">
    <property type="component" value="Unassembled WGS sequence"/>
</dbReference>
<evidence type="ECO:0000313" key="8">
    <source>
        <dbReference type="Proteomes" id="UP000829758"/>
    </source>
</evidence>
<reference evidence="6" key="1">
    <citation type="submission" date="2021-10" db="EMBL/GenBank/DDBJ databases">
        <title>Novel species in genus Arthrobacter.</title>
        <authorList>
            <person name="Liu Y."/>
        </authorList>
    </citation>
    <scope>NUCLEOTIDE SEQUENCE</scope>
    <source>
        <strain evidence="6">Zg-Y462</strain>
        <strain evidence="8">zg-Y462</strain>
    </source>
</reference>
<protein>
    <submittedName>
        <fullName evidence="6">M20/M25/M40 family metallo-hydrolase</fullName>
    </submittedName>
</protein>
<keyword evidence="4" id="KW-0862">Zinc</keyword>
<dbReference type="PANTHER" id="PTHR43808">
    <property type="entry name" value="ACETYLORNITHINE DEACETYLASE"/>
    <property type="match status" value="1"/>
</dbReference>
<organism evidence="6 9">
    <name type="scientific">Arthrobacter zhangbolii</name>
    <dbReference type="NCBI Taxonomy" id="2886936"/>
    <lineage>
        <taxon>Bacteria</taxon>
        <taxon>Bacillati</taxon>
        <taxon>Actinomycetota</taxon>
        <taxon>Actinomycetes</taxon>
        <taxon>Micrococcales</taxon>
        <taxon>Micrococcaceae</taxon>
        <taxon>Arthrobacter</taxon>
    </lineage>
</organism>
<dbReference type="Gene3D" id="3.30.70.360">
    <property type="match status" value="1"/>
</dbReference>
<gene>
    <name evidence="6" type="ORF">LJ755_05925</name>
    <name evidence="7" type="ORF">MUK71_14990</name>
</gene>
<dbReference type="GO" id="GO:0046872">
    <property type="term" value="F:metal ion binding"/>
    <property type="evidence" value="ECO:0007669"/>
    <property type="project" value="UniProtKB-KW"/>
</dbReference>
<dbReference type="Gene3D" id="3.40.630.10">
    <property type="entry name" value="Zn peptidases"/>
    <property type="match status" value="1"/>
</dbReference>
<dbReference type="EMBL" id="JAJFZT010000003">
    <property type="protein sequence ID" value="MCC3272269.1"/>
    <property type="molecule type" value="Genomic_DNA"/>
</dbReference>
<evidence type="ECO:0000313" key="9">
    <source>
        <dbReference type="Proteomes" id="UP001155145"/>
    </source>
</evidence>
<dbReference type="PROSITE" id="PS00759">
    <property type="entry name" value="ARGE_DAPE_CPG2_2"/>
    <property type="match status" value="1"/>
</dbReference>
<evidence type="ECO:0000256" key="3">
    <source>
        <dbReference type="ARBA" id="ARBA00022801"/>
    </source>
</evidence>
<dbReference type="RefSeq" id="WP_227928377.1">
    <property type="nucleotide sequence ID" value="NZ_CP094984.1"/>
</dbReference>
<dbReference type="GO" id="GO:0008777">
    <property type="term" value="F:acetylornithine deacetylase activity"/>
    <property type="evidence" value="ECO:0007669"/>
    <property type="project" value="TreeGrafter"/>
</dbReference>
<dbReference type="InterPro" id="IPR001261">
    <property type="entry name" value="ArgE/DapE_CS"/>
</dbReference>
<keyword evidence="8" id="KW-1185">Reference proteome</keyword>
<keyword evidence="2" id="KW-0479">Metal-binding</keyword>
<dbReference type="InterPro" id="IPR036264">
    <property type="entry name" value="Bact_exopeptidase_dim_dom"/>
</dbReference>
<dbReference type="SUPFAM" id="SSF53187">
    <property type="entry name" value="Zn-dependent exopeptidases"/>
    <property type="match status" value="1"/>
</dbReference>
<sequence>MTEEQTVQLLQDLVRRQTDSGDHAAQEALQGFVADLVSASARNVRVRRSGPGEYPWTLLTAGAGDGPVLLFACHVDTVPVGEPARWSQAPFAARIADGRLYGRGSTDMKGGLAAAVAALLEADRLGRNVGLLMTADEEIGSLGAPDAAAGLAGLDLGAVIIPEATQNRIVLGHRGALWLRVTAEGLAAHGSTPERGVNAALKLADVLVRAGKELPLGADGFLGPETWNLGTFSSGTAPNIVPDAAEAVIDMRIAGEGTTLLQWWQSQPEISGVDVLLALPALRSSVDGIEALAAVEVDSSPAPYFTDGAVLAQAAPGVPVLVWGPGSPAQMHAVDEFLELAALEDAARMFRALVGRWS</sequence>
<evidence type="ECO:0000259" key="5">
    <source>
        <dbReference type="Pfam" id="PF07687"/>
    </source>
</evidence>
<keyword evidence="3" id="KW-0378">Hydrolase</keyword>
<accession>A0A9X1M8G1</accession>
<evidence type="ECO:0000313" key="7">
    <source>
        <dbReference type="EMBL" id="UON91865.1"/>
    </source>
</evidence>
<dbReference type="EMBL" id="CP094984">
    <property type="protein sequence ID" value="UON91865.1"/>
    <property type="molecule type" value="Genomic_DNA"/>
</dbReference>
<dbReference type="InterPro" id="IPR002933">
    <property type="entry name" value="Peptidase_M20"/>
</dbReference>
<name>A0A9X1M8G1_9MICC</name>
<dbReference type="InterPro" id="IPR011650">
    <property type="entry name" value="Peptidase_M20_dimer"/>
</dbReference>
<dbReference type="Pfam" id="PF07687">
    <property type="entry name" value="M20_dimer"/>
    <property type="match status" value="1"/>
</dbReference>
<feature type="domain" description="Peptidase M20 dimerisation" evidence="5">
    <location>
        <begin position="172"/>
        <end position="256"/>
    </location>
</feature>
<dbReference type="GO" id="GO:0006526">
    <property type="term" value="P:L-arginine biosynthetic process"/>
    <property type="evidence" value="ECO:0007669"/>
    <property type="project" value="TreeGrafter"/>
</dbReference>
<evidence type="ECO:0000313" key="6">
    <source>
        <dbReference type="EMBL" id="MCC3272269.1"/>
    </source>
</evidence>